<protein>
    <submittedName>
        <fullName evidence="2">Ribonuclease H-like domain-containing protein</fullName>
    </submittedName>
</protein>
<organism evidence="2 3">
    <name type="scientific">Romboutsia faecis</name>
    <dbReference type="NCBI Taxonomy" id="2764597"/>
    <lineage>
        <taxon>Bacteria</taxon>
        <taxon>Bacillati</taxon>
        <taxon>Bacillota</taxon>
        <taxon>Clostridia</taxon>
        <taxon>Peptostreptococcales</taxon>
        <taxon>Peptostreptococcaceae</taxon>
        <taxon>Romboutsia</taxon>
    </lineage>
</organism>
<dbReference type="RefSeq" id="WP_153971880.1">
    <property type="nucleotide sequence ID" value="NZ_JACRWE010000005.1"/>
</dbReference>
<feature type="domain" description="YprB ribonuclease H-like" evidence="1">
    <location>
        <begin position="21"/>
        <end position="185"/>
    </location>
</feature>
<gene>
    <name evidence="2" type="ORF">H8923_12075</name>
</gene>
<keyword evidence="3" id="KW-1185">Reference proteome</keyword>
<dbReference type="SUPFAM" id="SSF53098">
    <property type="entry name" value="Ribonuclease H-like"/>
    <property type="match status" value="1"/>
</dbReference>
<dbReference type="InterPro" id="IPR036397">
    <property type="entry name" value="RNaseH_sf"/>
</dbReference>
<dbReference type="Proteomes" id="UP000609849">
    <property type="component" value="Unassembled WGS sequence"/>
</dbReference>
<accession>A0ABR7JRF2</accession>
<sequence>MEIITHISDDFIDIPDNHFVFDIETTGLSSKFCKVILIGIVYNECNKTIIKQFFALNEDEEKELLLAFINEISSFNKHITFNGFTFDIPFLNSRFQKHNIDFSLDKADDIDILRLVKPYKEKLSLLDCKLKTIEKYIGINRNDTISGKESVELYKEFESTQDNDLKDKILLHNYEDIYYLAKIFKIKDLLADKLNPLSIESDNIKLKILPMSYKLNKTNLIMKYNIFSGTLNHINIYKDNYSITYDEISLTINIDIKKGIDSNKNEVLFYNLSTIIPLKFNSNFLDDNIFNLCNFLMKKELSSL</sequence>
<dbReference type="InterPro" id="IPR038720">
    <property type="entry name" value="YprB_RNase_H-like_dom"/>
</dbReference>
<evidence type="ECO:0000259" key="1">
    <source>
        <dbReference type="Pfam" id="PF13482"/>
    </source>
</evidence>
<comment type="caution">
    <text evidence="2">The sequence shown here is derived from an EMBL/GenBank/DDBJ whole genome shotgun (WGS) entry which is preliminary data.</text>
</comment>
<dbReference type="PANTHER" id="PTHR38462">
    <property type="entry name" value="EXONUCLEASE-LIKE PROTEIN"/>
    <property type="match status" value="1"/>
</dbReference>
<dbReference type="Pfam" id="PF13482">
    <property type="entry name" value="RNase_H_2"/>
    <property type="match status" value="1"/>
</dbReference>
<evidence type="ECO:0000313" key="3">
    <source>
        <dbReference type="Proteomes" id="UP000609849"/>
    </source>
</evidence>
<dbReference type="EMBL" id="JACRWE010000005">
    <property type="protein sequence ID" value="MBC5997503.1"/>
    <property type="molecule type" value="Genomic_DNA"/>
</dbReference>
<dbReference type="InterPro" id="IPR012337">
    <property type="entry name" value="RNaseH-like_sf"/>
</dbReference>
<name>A0ABR7JRF2_9FIRM</name>
<evidence type="ECO:0000313" key="2">
    <source>
        <dbReference type="EMBL" id="MBC5997503.1"/>
    </source>
</evidence>
<dbReference type="PANTHER" id="PTHR38462:SF1">
    <property type="entry name" value="YPRB RIBONUCLEASE H-LIKE DOMAIN-CONTAINING PROTEIN"/>
    <property type="match status" value="1"/>
</dbReference>
<reference evidence="2 3" key="1">
    <citation type="submission" date="2020-08" db="EMBL/GenBank/DDBJ databases">
        <authorList>
            <person name="Liu C."/>
            <person name="Sun Q."/>
        </authorList>
    </citation>
    <scope>NUCLEOTIDE SEQUENCE [LARGE SCALE GENOMIC DNA]</scope>
    <source>
        <strain evidence="2 3">NSJ-18</strain>
    </source>
</reference>
<proteinExistence type="predicted"/>
<dbReference type="Gene3D" id="3.30.420.10">
    <property type="entry name" value="Ribonuclease H-like superfamily/Ribonuclease H"/>
    <property type="match status" value="1"/>
</dbReference>